<feature type="compositionally biased region" description="Acidic residues" evidence="1">
    <location>
        <begin position="68"/>
        <end position="79"/>
    </location>
</feature>
<organism evidence="2 3">
    <name type="scientific">Paenibacillus popilliae ATCC 14706</name>
    <dbReference type="NCBI Taxonomy" id="1212764"/>
    <lineage>
        <taxon>Bacteria</taxon>
        <taxon>Bacillati</taxon>
        <taxon>Bacillota</taxon>
        <taxon>Bacilli</taxon>
        <taxon>Bacillales</taxon>
        <taxon>Paenibacillaceae</taxon>
        <taxon>Paenibacillus</taxon>
    </lineage>
</organism>
<keyword evidence="3" id="KW-1185">Reference proteome</keyword>
<proteinExistence type="predicted"/>
<dbReference type="InterPro" id="IPR013321">
    <property type="entry name" value="Arc_rbn_hlx_hlx"/>
</dbReference>
<gene>
    <name evidence="2" type="ORF">PPOP_0659</name>
</gene>
<feature type="region of interest" description="Disordered" evidence="1">
    <location>
        <begin position="59"/>
        <end position="79"/>
    </location>
</feature>
<comment type="caution">
    <text evidence="2">The sequence shown here is derived from an EMBL/GenBank/DDBJ whole genome shotgun (WGS) entry which is preliminary data.</text>
</comment>
<dbReference type="Gene3D" id="1.10.1220.10">
    <property type="entry name" value="Met repressor-like"/>
    <property type="match status" value="1"/>
</dbReference>
<dbReference type="AlphaFoldDB" id="M9LYR7"/>
<accession>M9LYR7</accession>
<dbReference type="EMBL" id="BALG01000027">
    <property type="protein sequence ID" value="GAC41309.1"/>
    <property type="molecule type" value="Genomic_DNA"/>
</dbReference>
<dbReference type="Proteomes" id="UP000029453">
    <property type="component" value="Unassembled WGS sequence"/>
</dbReference>
<evidence type="ECO:0000313" key="3">
    <source>
        <dbReference type="Proteomes" id="UP000029453"/>
    </source>
</evidence>
<evidence type="ECO:0000256" key="1">
    <source>
        <dbReference type="SAM" id="MobiDB-lite"/>
    </source>
</evidence>
<sequence>MEEKKRNAATRAKQKYNNANYDQVRVWVRKGEKGRIDAAAAKLGKSRNAFVVEAIDEKIEREGLESPSENDEQDKEPQE</sequence>
<name>M9LYR7_PAEPP</name>
<dbReference type="RefSeq" id="WP_006284617.1">
    <property type="nucleotide sequence ID" value="NZ_BALG01000027.1"/>
</dbReference>
<protein>
    <submittedName>
        <fullName evidence="2">Transcriptional regulator</fullName>
    </submittedName>
</protein>
<dbReference type="OrthoDB" id="2662015at2"/>
<reference evidence="2 3" key="1">
    <citation type="submission" date="2012-10" db="EMBL/GenBank/DDBJ databases">
        <title>Draft Genome Sequence of Paenibacillus popilliae ATCC 14706T.</title>
        <authorList>
            <person name="Iiyama K."/>
            <person name="Mori K."/>
            <person name="Mon H."/>
            <person name="Chieda Y."/>
            <person name="Lee J.M."/>
            <person name="Kusakabe T."/>
            <person name="Tashiro K."/>
            <person name="Asano S."/>
            <person name="Yasunaga-Aoki C."/>
            <person name="Shimizu S."/>
        </authorList>
    </citation>
    <scope>NUCLEOTIDE SEQUENCE [LARGE SCALE GENOMIC DNA]</scope>
    <source>
        <strain evidence="2 3">ATCC 14706</strain>
    </source>
</reference>
<dbReference type="GO" id="GO:0006355">
    <property type="term" value="P:regulation of DNA-templated transcription"/>
    <property type="evidence" value="ECO:0007669"/>
    <property type="project" value="InterPro"/>
</dbReference>
<evidence type="ECO:0000313" key="2">
    <source>
        <dbReference type="EMBL" id="GAC41309.1"/>
    </source>
</evidence>